<proteinExistence type="predicted"/>
<keyword evidence="1" id="KW-0479">Metal-binding</keyword>
<feature type="region of interest" description="Disordered" evidence="2">
    <location>
        <begin position="360"/>
        <end position="386"/>
    </location>
</feature>
<dbReference type="GO" id="GO:0008270">
    <property type="term" value="F:zinc ion binding"/>
    <property type="evidence" value="ECO:0007669"/>
    <property type="project" value="UniProtKB-KW"/>
</dbReference>
<evidence type="ECO:0000256" key="2">
    <source>
        <dbReference type="SAM" id="MobiDB-lite"/>
    </source>
</evidence>
<dbReference type="PANTHER" id="PTHR33087:SF31">
    <property type="entry name" value="OS06G0482850 PROTEIN"/>
    <property type="match status" value="1"/>
</dbReference>
<feature type="compositionally biased region" description="Low complexity" evidence="2">
    <location>
        <begin position="19"/>
        <end position="31"/>
    </location>
</feature>
<organism evidence="4 5">
    <name type="scientific">Sorghum bicolor</name>
    <name type="common">Sorghum</name>
    <name type="synonym">Sorghum vulgare</name>
    <dbReference type="NCBI Taxonomy" id="4558"/>
    <lineage>
        <taxon>Eukaryota</taxon>
        <taxon>Viridiplantae</taxon>
        <taxon>Streptophyta</taxon>
        <taxon>Embryophyta</taxon>
        <taxon>Tracheophyta</taxon>
        <taxon>Spermatophyta</taxon>
        <taxon>Magnoliopsida</taxon>
        <taxon>Liliopsida</taxon>
        <taxon>Poales</taxon>
        <taxon>Poaceae</taxon>
        <taxon>PACMAD clade</taxon>
        <taxon>Panicoideae</taxon>
        <taxon>Andropogonodae</taxon>
        <taxon>Andropogoneae</taxon>
        <taxon>Sorghinae</taxon>
        <taxon>Sorghum</taxon>
    </lineage>
</organism>
<feature type="compositionally biased region" description="Basic and acidic residues" evidence="2">
    <location>
        <begin position="1"/>
        <end position="10"/>
    </location>
</feature>
<keyword evidence="1" id="KW-0863">Zinc-finger</keyword>
<dbReference type="EMBL" id="CM027684">
    <property type="protein sequence ID" value="KAG0528527.1"/>
    <property type="molecule type" value="Genomic_DNA"/>
</dbReference>
<feature type="region of interest" description="Disordered" evidence="2">
    <location>
        <begin position="401"/>
        <end position="433"/>
    </location>
</feature>
<feature type="region of interest" description="Disordered" evidence="2">
    <location>
        <begin position="462"/>
        <end position="537"/>
    </location>
</feature>
<gene>
    <name evidence="4" type="ORF">BDA96_05G019900</name>
</gene>
<evidence type="ECO:0000256" key="1">
    <source>
        <dbReference type="PROSITE-ProRule" id="PRU00047"/>
    </source>
</evidence>
<evidence type="ECO:0000259" key="3">
    <source>
        <dbReference type="PROSITE" id="PS50158"/>
    </source>
</evidence>
<dbReference type="Proteomes" id="UP000807115">
    <property type="component" value="Chromosome 5"/>
</dbReference>
<feature type="region of interest" description="Disordered" evidence="2">
    <location>
        <begin position="1"/>
        <end position="64"/>
    </location>
</feature>
<dbReference type="InterPro" id="IPR053253">
    <property type="entry name" value="Sex_diff_modulator"/>
</dbReference>
<reference evidence="4" key="2">
    <citation type="submission" date="2020-10" db="EMBL/GenBank/DDBJ databases">
        <authorList>
            <person name="Cooper E.A."/>
            <person name="Brenton Z.W."/>
            <person name="Flinn B.S."/>
            <person name="Jenkins J."/>
            <person name="Shu S."/>
            <person name="Flowers D."/>
            <person name="Luo F."/>
            <person name="Wang Y."/>
            <person name="Xia P."/>
            <person name="Barry K."/>
            <person name="Daum C."/>
            <person name="Lipzen A."/>
            <person name="Yoshinaga Y."/>
            <person name="Schmutz J."/>
            <person name="Saski C."/>
            <person name="Vermerris W."/>
            <person name="Kresovich S."/>
        </authorList>
    </citation>
    <scope>NUCLEOTIDE SEQUENCE</scope>
</reference>
<dbReference type="SUPFAM" id="SSF57756">
    <property type="entry name" value="Retrovirus zinc finger-like domains"/>
    <property type="match status" value="1"/>
</dbReference>
<dbReference type="SMART" id="SM00343">
    <property type="entry name" value="ZnF_C2HC"/>
    <property type="match status" value="2"/>
</dbReference>
<dbReference type="PROSITE" id="PS50158">
    <property type="entry name" value="ZF_CCHC"/>
    <property type="match status" value="1"/>
</dbReference>
<feature type="compositionally biased region" description="Low complexity" evidence="2">
    <location>
        <begin position="408"/>
        <end position="423"/>
    </location>
</feature>
<dbReference type="PANTHER" id="PTHR33087">
    <property type="entry name" value="OS07G0539200 PROTEIN"/>
    <property type="match status" value="1"/>
</dbReference>
<dbReference type="AlphaFoldDB" id="A0A921QV26"/>
<accession>A0A921QV26</accession>
<dbReference type="InterPro" id="IPR036875">
    <property type="entry name" value="Znf_CCHC_sf"/>
</dbReference>
<evidence type="ECO:0000313" key="5">
    <source>
        <dbReference type="Proteomes" id="UP000807115"/>
    </source>
</evidence>
<dbReference type="Gene3D" id="4.10.60.10">
    <property type="entry name" value="Zinc finger, CCHC-type"/>
    <property type="match status" value="1"/>
</dbReference>
<keyword evidence="1" id="KW-0862">Zinc</keyword>
<protein>
    <recommendedName>
        <fullName evidence="3">CCHC-type domain-containing protein</fullName>
    </recommendedName>
</protein>
<dbReference type="InterPro" id="IPR001878">
    <property type="entry name" value="Znf_CCHC"/>
</dbReference>
<feature type="compositionally biased region" description="Basic and acidic residues" evidence="2">
    <location>
        <begin position="500"/>
        <end position="523"/>
    </location>
</feature>
<feature type="domain" description="CCHC-type" evidence="3">
    <location>
        <begin position="94"/>
        <end position="109"/>
    </location>
</feature>
<reference evidence="4" key="1">
    <citation type="journal article" date="2019" name="BMC Genomics">
        <title>A new reference genome for Sorghum bicolor reveals high levels of sequence similarity between sweet and grain genotypes: implications for the genetics of sugar metabolism.</title>
        <authorList>
            <person name="Cooper E.A."/>
            <person name="Brenton Z.W."/>
            <person name="Flinn B.S."/>
            <person name="Jenkins J."/>
            <person name="Shu S."/>
            <person name="Flowers D."/>
            <person name="Luo F."/>
            <person name="Wang Y."/>
            <person name="Xia P."/>
            <person name="Barry K."/>
            <person name="Daum C."/>
            <person name="Lipzen A."/>
            <person name="Yoshinaga Y."/>
            <person name="Schmutz J."/>
            <person name="Saski C."/>
            <person name="Vermerris W."/>
            <person name="Kresovich S."/>
        </authorList>
    </citation>
    <scope>NUCLEOTIDE SEQUENCE</scope>
</reference>
<dbReference type="GO" id="GO:0003676">
    <property type="term" value="F:nucleic acid binding"/>
    <property type="evidence" value="ECO:0007669"/>
    <property type="project" value="InterPro"/>
</dbReference>
<name>A0A921QV26_SORBI</name>
<evidence type="ECO:0000313" key="4">
    <source>
        <dbReference type="EMBL" id="KAG0528527.1"/>
    </source>
</evidence>
<comment type="caution">
    <text evidence="4">The sequence shown here is derived from an EMBL/GenBank/DDBJ whole genome shotgun (WGS) entry which is preliminary data.</text>
</comment>
<sequence>MEKLGERVGETPKSTGRQPAAAKPAAGAPHAALEHRAGLINTSATPATLPDSDSIGMAKGKPAPPPGYKTHFAGRCYRCLGRDHKLAECRDPLRCLTCRGNGHLARDCPLKKPTIRNLPIRSRLTFPKSSIHSRLSFPQPVKPPIHSCLAFPPLPQLSAAAPTCSTNAEMTWYPGMPENRPAAGSAVVLTSAAMVQETTRLRTKAVLLVARNRPHNIDITIGDVSRVVAGCVRMPPHEMRTTRHRPEDFMIIFDAAHQRTLALRVGNVRVKGVLFNIVPWTEHAHGGDVTWWYHVRMAIENLPSHAWNLDVLKELLGEVCLFDKIDRATYRQQASDILYCWAWMWFPDALPRSKTVTFFSNGAGQTPPPLGTSQQPREVAPPPRGKSHNLIIHLDLVEDWSPPRERTPSSGQSGIPSSVSSGPDECPRIYNFDDWQPGVLDGLQARPRPQGIQAFSLLRRTAGSSNNDAGDHHRTRSPPPSRCWARDAEDDAGQGRGRQLARDAHTSPRRRDPMRLEEADWERRRSRSPPAKSAHTDMQDAALGAIGKGSTSPTTQAPDPMMDWFKETCTGNIWTDLSCSFGNYDPMLAEAMAACSMATSRPLSFSPDGSPREELHSPVYTPNSTNWDKIAELTEEAQALGLGNATKTAVGTLRRSTRQKAKISSVPVSKRASHRLIKAFGVAGNNEPIGDEALQAYVQTFATPLSPEHIEAVRRLTSLDSGPVMAATAQLAAAEGDPAAKE</sequence>